<dbReference type="InterPro" id="IPR000209">
    <property type="entry name" value="Peptidase_S8/S53_dom"/>
</dbReference>
<dbReference type="SUPFAM" id="SSF52743">
    <property type="entry name" value="Subtilisin-like"/>
    <property type="match status" value="1"/>
</dbReference>
<accession>A0ABP7XXX4</accession>
<comment type="similarity">
    <text evidence="1 5">Belongs to the peptidase S8 family.</text>
</comment>
<dbReference type="Pfam" id="PF00082">
    <property type="entry name" value="Peptidase_S8"/>
    <property type="match status" value="1"/>
</dbReference>
<feature type="region of interest" description="Disordered" evidence="6">
    <location>
        <begin position="266"/>
        <end position="288"/>
    </location>
</feature>
<reference evidence="9" key="1">
    <citation type="journal article" date="2019" name="Int. J. Syst. Evol. Microbiol.">
        <title>The Global Catalogue of Microorganisms (GCM) 10K type strain sequencing project: providing services to taxonomists for standard genome sequencing and annotation.</title>
        <authorList>
            <consortium name="The Broad Institute Genomics Platform"/>
            <consortium name="The Broad Institute Genome Sequencing Center for Infectious Disease"/>
            <person name="Wu L."/>
            <person name="Ma J."/>
        </authorList>
    </citation>
    <scope>NUCLEOTIDE SEQUENCE [LARGE SCALE GENOMIC DNA]</scope>
    <source>
        <strain evidence="9">JCM 16703</strain>
    </source>
</reference>
<keyword evidence="9" id="KW-1185">Reference proteome</keyword>
<dbReference type="InterPro" id="IPR034074">
    <property type="entry name" value="Y4bN_pept_dom"/>
</dbReference>
<dbReference type="CDD" id="cd04847">
    <property type="entry name" value="Peptidases_S8_Subtilisin_like_2"/>
    <property type="match status" value="1"/>
</dbReference>
<feature type="domain" description="Peptidase S8/S53" evidence="7">
    <location>
        <begin position="293"/>
        <end position="568"/>
    </location>
</feature>
<dbReference type="InterPro" id="IPR036852">
    <property type="entry name" value="Peptidase_S8/S53_dom_sf"/>
</dbReference>
<dbReference type="RefSeq" id="WP_344735094.1">
    <property type="nucleotide sequence ID" value="NZ_BAAAZH010000031.1"/>
</dbReference>
<dbReference type="PANTHER" id="PTHR43806">
    <property type="entry name" value="PEPTIDASE S8"/>
    <property type="match status" value="1"/>
</dbReference>
<name>A0ABP7XXX4_9ACTN</name>
<protein>
    <recommendedName>
        <fullName evidence="7">Peptidase S8/S53 domain-containing protein</fullName>
    </recommendedName>
</protein>
<evidence type="ECO:0000259" key="7">
    <source>
        <dbReference type="Pfam" id="PF00082"/>
    </source>
</evidence>
<evidence type="ECO:0000256" key="5">
    <source>
        <dbReference type="PROSITE-ProRule" id="PRU01240"/>
    </source>
</evidence>
<dbReference type="EMBL" id="BAAAZH010000031">
    <property type="protein sequence ID" value="GAA4127612.1"/>
    <property type="molecule type" value="Genomic_DNA"/>
</dbReference>
<dbReference type="Gene3D" id="3.40.50.200">
    <property type="entry name" value="Peptidase S8/S53 domain"/>
    <property type="match status" value="1"/>
</dbReference>
<keyword evidence="2 5" id="KW-0645">Protease</keyword>
<evidence type="ECO:0000256" key="1">
    <source>
        <dbReference type="ARBA" id="ARBA00011073"/>
    </source>
</evidence>
<proteinExistence type="inferred from homology"/>
<gene>
    <name evidence="8" type="ORF">GCM10022215_38260</name>
</gene>
<evidence type="ECO:0000256" key="4">
    <source>
        <dbReference type="ARBA" id="ARBA00022825"/>
    </source>
</evidence>
<evidence type="ECO:0000256" key="3">
    <source>
        <dbReference type="ARBA" id="ARBA00022801"/>
    </source>
</evidence>
<dbReference type="Proteomes" id="UP001501495">
    <property type="component" value="Unassembled WGS sequence"/>
</dbReference>
<feature type="active site" description="Charge relay system" evidence="5">
    <location>
        <position position="332"/>
    </location>
</feature>
<comment type="caution">
    <text evidence="8">The sequence shown here is derived from an EMBL/GenBank/DDBJ whole genome shotgun (WGS) entry which is preliminary data.</text>
</comment>
<organism evidence="8 9">
    <name type="scientific">Nocardioides fonticola</name>
    <dbReference type="NCBI Taxonomy" id="450363"/>
    <lineage>
        <taxon>Bacteria</taxon>
        <taxon>Bacillati</taxon>
        <taxon>Actinomycetota</taxon>
        <taxon>Actinomycetes</taxon>
        <taxon>Propionibacteriales</taxon>
        <taxon>Nocardioidaceae</taxon>
        <taxon>Nocardioides</taxon>
    </lineage>
</organism>
<keyword evidence="4 5" id="KW-0720">Serine protease</keyword>
<evidence type="ECO:0000256" key="6">
    <source>
        <dbReference type="SAM" id="MobiDB-lite"/>
    </source>
</evidence>
<dbReference type="PROSITE" id="PS51892">
    <property type="entry name" value="SUBTILASE"/>
    <property type="match status" value="1"/>
</dbReference>
<feature type="active site" description="Charge relay system" evidence="5">
    <location>
        <position position="519"/>
    </location>
</feature>
<sequence>MSQAGAEAQSRPLLVNGEALKIDVTAPSGGGGPKYEPRTAQDAASFLLPQLTTALEDVRDLPQQLRAEDRIYVEAKLVANYLAPSYFPTPLLAQIGATPVGSRADVGLYQTSSKSEQVQTRRLVFTVPDTGLAAFESLVRTGGHGRTQAQAFAEIRKLDEVALPDPARVLRAPHHAIEDAALHVGARTWEAILHPRTTLSGDAVPLEEATLLRWFELIETHNGHVHRDFVRQVGGLTFTPVTMPSDEDAAALASFNPLRTLRPMPAIRPRPRFGLRSGNRLGPPASSRPVDTSVKVAVFDGGVDIQNGASQLFPIATPDLTSEPVDRDALDHGTGVTGAVLYGLVAPGQQAPQPPLPVESFRVLPAPIDEEDLEGYWVLDQIKVAIETGGHKLVNLSLGPEVAVEDDLEPNRWTSELDQLAWENDVLFVIAAGNDGEQDRATGLHRVQVPADMANGIAVGACDAPMPTKPWARAPYSSMGPGRHGARVQPLGVQFGGVDNRLFDVLRSDGSFLEASGTSFAAPVTTHALADLITRLPRVNSSVLRAFITHFAEPHRSHNKLRHEVGYGRHALSFQDALECGPDEAHILIVDDIERGDLLGYQVPVPAGSTGNLDLRLTLAYATPVDPTEPTEYTNAALEMLLRPHHQMYGFAPPPGTDAKRQTLDVRSAEARQLLIDGWKQSQEPTARSLGAPKGANEAQLRDSGKWETVRYHKVSLKPGEVELPRLEVAYVARRTGAIDNAPSKVPFAMLVSIRDKDASGTLYDAIRTQHKALLPAQRSRGRIRTRSSDQPHWY</sequence>
<feature type="active site" description="Charge relay system" evidence="5">
    <location>
        <position position="300"/>
    </location>
</feature>
<evidence type="ECO:0000256" key="2">
    <source>
        <dbReference type="ARBA" id="ARBA00022670"/>
    </source>
</evidence>
<keyword evidence="3 5" id="KW-0378">Hydrolase</keyword>
<dbReference type="InterPro" id="IPR050131">
    <property type="entry name" value="Peptidase_S8_subtilisin-like"/>
</dbReference>
<dbReference type="PANTHER" id="PTHR43806:SF11">
    <property type="entry name" value="CEREVISIN-RELATED"/>
    <property type="match status" value="1"/>
</dbReference>
<evidence type="ECO:0000313" key="9">
    <source>
        <dbReference type="Proteomes" id="UP001501495"/>
    </source>
</evidence>
<evidence type="ECO:0000313" key="8">
    <source>
        <dbReference type="EMBL" id="GAA4127612.1"/>
    </source>
</evidence>